<dbReference type="AlphaFoldDB" id="A0A5B2THN1"/>
<dbReference type="OrthoDB" id="8966809at2"/>
<comment type="caution">
    <text evidence="1">The sequence shown here is derived from an EMBL/GenBank/DDBJ whole genome shotgun (WGS) entry which is preliminary data.</text>
</comment>
<evidence type="ECO:0000313" key="1">
    <source>
        <dbReference type="EMBL" id="KAA2213614.1"/>
    </source>
</evidence>
<keyword evidence="2" id="KW-1185">Reference proteome</keyword>
<proteinExistence type="predicted"/>
<accession>A0A5B2THN1</accession>
<name>A0A5B2THN1_9PROT</name>
<sequence length="110" mass="11922">MVRTMSGFGIPDYEISLVLKIDGKTMRKHFAEELATGHTEANAKVAASLFKKATGDGQGSVVAAIFWLKCRAGWKDRAEGASKREEVVRAARNAAVGTTWEEILGDGRPQ</sequence>
<gene>
    <name evidence="1" type="ORF">F0Q34_10325</name>
</gene>
<evidence type="ECO:0000313" key="2">
    <source>
        <dbReference type="Proteomes" id="UP000322110"/>
    </source>
</evidence>
<organism evidence="1 2">
    <name type="scientific">Teichococcus oryzae</name>
    <dbReference type="NCBI Taxonomy" id="1608942"/>
    <lineage>
        <taxon>Bacteria</taxon>
        <taxon>Pseudomonadati</taxon>
        <taxon>Pseudomonadota</taxon>
        <taxon>Alphaproteobacteria</taxon>
        <taxon>Acetobacterales</taxon>
        <taxon>Roseomonadaceae</taxon>
        <taxon>Roseomonas</taxon>
    </lineage>
</organism>
<protein>
    <submittedName>
        <fullName evidence="1">Uncharacterized protein</fullName>
    </submittedName>
</protein>
<dbReference type="Proteomes" id="UP000322110">
    <property type="component" value="Unassembled WGS sequence"/>
</dbReference>
<dbReference type="RefSeq" id="WP_149812118.1">
    <property type="nucleotide sequence ID" value="NZ_VUKA01000003.1"/>
</dbReference>
<dbReference type="EMBL" id="VUKA01000003">
    <property type="protein sequence ID" value="KAA2213614.1"/>
    <property type="molecule type" value="Genomic_DNA"/>
</dbReference>
<reference evidence="1 2" key="1">
    <citation type="journal article" date="2015" name="Int. J. Syst. Evol. Microbiol.">
        <title>Roseomonas oryzae sp. nov., isolated from paddy rhizosphere soil.</title>
        <authorList>
            <person name="Ramaprasad E.V."/>
            <person name="Sasikala Ch."/>
            <person name="Ramana Ch.V."/>
        </authorList>
    </citation>
    <scope>NUCLEOTIDE SEQUENCE [LARGE SCALE GENOMIC DNA]</scope>
    <source>
        <strain evidence="1 2">KCTC 42542</strain>
    </source>
</reference>